<protein>
    <recommendedName>
        <fullName evidence="9">ATP-binding protein Uup</fullName>
        <ecNumber evidence="9">3.6.1.-</ecNumber>
    </recommendedName>
</protein>
<dbReference type="PROSITE" id="PS50893">
    <property type="entry name" value="ABC_TRANSPORTER_2"/>
    <property type="match status" value="2"/>
</dbReference>
<dbReference type="SUPFAM" id="SSF52540">
    <property type="entry name" value="P-loop containing nucleoside triphosphate hydrolases"/>
    <property type="match status" value="2"/>
</dbReference>
<sequence>MPALPTLIAPSLAFCLTPMKALTAASFKFLGNVSQSMSIEKIPAASAPNSGRMRAQFLEKRMTLLKFSDVSLAFGAMPLLDKVSWQIARGERVCIIGRNGTGKSSMMKLVKGDQKPDDGSVWRAPGLKIGELPQELPVADGRTVFDVVAEGLDGVGALLAEYHHLAQNCVTEDDLNKLMHVQQDLEARDGWRLQQLVDSTLSRLQLPADKTLAELSGGWRRRVLLAQALVSEPDLLLLDEPTNHLDIGAIAWLEEALKEFQGAVLFITHDRSFLQNLATRILELDRGGLIDWNGDYASFLVHKEAALAAEETANALFDKKLAQEEVWIRQGIKARRTRNEGRVRALKALRVERSERRERTGKANIQLDTADKSGKQVMVLENVSFHHPDGPFLIKDFSMVLQRGDRIGLLGANGTGKTTLLKLMLNGLQPTSGKVEEGTRIDVAYFDQLRHQLDLEKTVIDNVAEGRDFIDIDGQSRHVLSYLGDFLFSPQRARTPVKALSGGERARLLLAKLFSKPANLLVLDEPTNDLDVETLELLEEVLLTFNGTVLMVSHDRAFLDNVVTSTLVFEGEGKVREYVGGYQDWLRQGGSPRLLGVTESKSGKADLTSAVVTPVVAAAAPAQDAAPAAKKKLSYKLQRELEALPGDIDAKEQQIAAVEAQMADAGFYLRPAAETAEVIASLEKLNQELEVLVERWAELDA</sequence>
<dbReference type="Proteomes" id="UP000182654">
    <property type="component" value="Chromosome I"/>
</dbReference>
<keyword evidence="3 9" id="KW-0547">Nucleotide-binding</keyword>
<keyword evidence="7 9" id="KW-0238">DNA-binding</keyword>
<evidence type="ECO:0000256" key="1">
    <source>
        <dbReference type="ARBA" id="ARBA00022490"/>
    </source>
</evidence>
<dbReference type="Pfam" id="PF16326">
    <property type="entry name" value="ABC_tran_CTD"/>
    <property type="match status" value="1"/>
</dbReference>
<keyword evidence="8 9" id="KW-0234">DNA repair</keyword>
<evidence type="ECO:0000259" key="10">
    <source>
        <dbReference type="PROSITE" id="PS50893"/>
    </source>
</evidence>
<keyword evidence="9" id="KW-0175">Coiled coil</keyword>
<keyword evidence="5 9" id="KW-0378">Hydrolase</keyword>
<dbReference type="InterPro" id="IPR037118">
    <property type="entry name" value="Val-tRNA_synth_C_sf"/>
</dbReference>
<comment type="catalytic activity">
    <reaction evidence="9">
        <text>ATP + H2O = ADP + phosphate + H(+)</text>
        <dbReference type="Rhea" id="RHEA:13065"/>
        <dbReference type="ChEBI" id="CHEBI:15377"/>
        <dbReference type="ChEBI" id="CHEBI:15378"/>
        <dbReference type="ChEBI" id="CHEBI:30616"/>
        <dbReference type="ChEBI" id="CHEBI:43474"/>
        <dbReference type="ChEBI" id="CHEBI:456216"/>
    </reaction>
</comment>
<evidence type="ECO:0000256" key="4">
    <source>
        <dbReference type="ARBA" id="ARBA00022763"/>
    </source>
</evidence>
<dbReference type="InterPro" id="IPR051309">
    <property type="entry name" value="ABCF_ATPase"/>
</dbReference>
<dbReference type="InterPro" id="IPR027417">
    <property type="entry name" value="P-loop_NTPase"/>
</dbReference>
<keyword evidence="12" id="KW-1185">Reference proteome</keyword>
<evidence type="ECO:0000256" key="3">
    <source>
        <dbReference type="ARBA" id="ARBA00022741"/>
    </source>
</evidence>
<dbReference type="EMBL" id="LT629708">
    <property type="protein sequence ID" value="SDP82877.1"/>
    <property type="molecule type" value="Genomic_DNA"/>
</dbReference>
<comment type="similarity">
    <text evidence="9">Belongs to the ABC transporter superfamily. ABCF family. Uup subfamily.</text>
</comment>
<name>A0ABY0T1I1_9PSED</name>
<keyword evidence="1 9" id="KW-0963">Cytoplasm</keyword>
<organism evidence="11 12">
    <name type="scientific">Pseudomonas extremorientalis</name>
    <dbReference type="NCBI Taxonomy" id="169669"/>
    <lineage>
        <taxon>Bacteria</taxon>
        <taxon>Pseudomonadati</taxon>
        <taxon>Pseudomonadota</taxon>
        <taxon>Gammaproteobacteria</taxon>
        <taxon>Pseudomonadales</taxon>
        <taxon>Pseudomonadaceae</taxon>
        <taxon>Pseudomonas</taxon>
    </lineage>
</organism>
<comment type="subcellular location">
    <subcellularLocation>
        <location evidence="9">Cytoplasm</location>
    </subcellularLocation>
    <text evidence="9">Associates with ribosomes.</text>
</comment>
<dbReference type="Pfam" id="PF12848">
    <property type="entry name" value="ABC_tran_Xtn"/>
    <property type="match status" value="1"/>
</dbReference>
<evidence type="ECO:0000313" key="12">
    <source>
        <dbReference type="Proteomes" id="UP000182654"/>
    </source>
</evidence>
<keyword evidence="6 9" id="KW-0067">ATP-binding</keyword>
<feature type="domain" description="ABC transporter" evidence="10">
    <location>
        <begin position="378"/>
        <end position="597"/>
    </location>
</feature>
<accession>A0ABY0T1I1</accession>
<reference evidence="11 12" key="1">
    <citation type="submission" date="2016-10" db="EMBL/GenBank/DDBJ databases">
        <authorList>
            <person name="Varghese N."/>
            <person name="Submissions S."/>
        </authorList>
    </citation>
    <scope>NUCLEOTIDE SEQUENCE [LARGE SCALE GENOMIC DNA]</scope>
    <source>
        <strain evidence="11 12">BS2774</strain>
    </source>
</reference>
<dbReference type="InterPro" id="IPR003593">
    <property type="entry name" value="AAA+_ATPase"/>
</dbReference>
<dbReference type="Gene3D" id="1.10.287.380">
    <property type="entry name" value="Valyl-tRNA synthetase, C-terminal domain"/>
    <property type="match status" value="1"/>
</dbReference>
<dbReference type="InterPro" id="IPR032781">
    <property type="entry name" value="ABC_tran_Xtn"/>
</dbReference>
<evidence type="ECO:0000313" key="11">
    <source>
        <dbReference type="EMBL" id="SDP82877.1"/>
    </source>
</evidence>
<gene>
    <name evidence="9" type="primary">uup</name>
    <name evidence="11" type="ORF">SAMN04490184_5112</name>
</gene>
<evidence type="ECO:0000256" key="9">
    <source>
        <dbReference type="HAMAP-Rule" id="MF_00848"/>
    </source>
</evidence>
<keyword evidence="4 9" id="KW-0227">DNA damage</keyword>
<dbReference type="GO" id="GO:0005524">
    <property type="term" value="F:ATP binding"/>
    <property type="evidence" value="ECO:0007669"/>
    <property type="project" value="UniProtKB-KW"/>
</dbReference>
<evidence type="ECO:0000256" key="8">
    <source>
        <dbReference type="ARBA" id="ARBA00023204"/>
    </source>
</evidence>
<keyword evidence="2 9" id="KW-0677">Repeat</keyword>
<evidence type="ECO:0000256" key="7">
    <source>
        <dbReference type="ARBA" id="ARBA00023125"/>
    </source>
</evidence>
<dbReference type="PROSITE" id="PS00211">
    <property type="entry name" value="ABC_TRANSPORTER_1"/>
    <property type="match status" value="2"/>
</dbReference>
<dbReference type="Pfam" id="PF00005">
    <property type="entry name" value="ABC_tran"/>
    <property type="match status" value="2"/>
</dbReference>
<dbReference type="InterPro" id="IPR032524">
    <property type="entry name" value="ABC_tran_C"/>
</dbReference>
<dbReference type="InterPro" id="IPR003439">
    <property type="entry name" value="ABC_transporter-like_ATP-bd"/>
</dbReference>
<dbReference type="InterPro" id="IPR017871">
    <property type="entry name" value="ABC_transporter-like_CS"/>
</dbReference>
<evidence type="ECO:0000256" key="5">
    <source>
        <dbReference type="ARBA" id="ARBA00022801"/>
    </source>
</evidence>
<evidence type="ECO:0000256" key="2">
    <source>
        <dbReference type="ARBA" id="ARBA00022737"/>
    </source>
</evidence>
<dbReference type="SMART" id="SM00382">
    <property type="entry name" value="AAA"/>
    <property type="match status" value="2"/>
</dbReference>
<feature type="binding site" evidence="9">
    <location>
        <begin position="411"/>
        <end position="418"/>
    </location>
    <ligand>
        <name>ATP</name>
        <dbReference type="ChEBI" id="CHEBI:30616"/>
        <label>2</label>
    </ligand>
</feature>
<dbReference type="InterPro" id="IPR043686">
    <property type="entry name" value="Uup"/>
</dbReference>
<comment type="function">
    <text evidence="9">Probably plays a role in ribosome assembly or function. May be involved in resolution of branched DNA intermediates that result from template switching in postreplication gaps. Binds DNA and has ATPase activity.</text>
</comment>
<feature type="binding site" evidence="9">
    <location>
        <begin position="97"/>
        <end position="104"/>
    </location>
    <ligand>
        <name>ATP</name>
        <dbReference type="ChEBI" id="CHEBI:30616"/>
        <label>1</label>
    </ligand>
</feature>
<proteinExistence type="inferred from homology"/>
<dbReference type="CDD" id="cd03221">
    <property type="entry name" value="ABCF_EF-3"/>
    <property type="match status" value="2"/>
</dbReference>
<feature type="coiled-coil region" evidence="9">
    <location>
        <begin position="672"/>
        <end position="699"/>
    </location>
</feature>
<dbReference type="Gene3D" id="3.40.50.300">
    <property type="entry name" value="P-loop containing nucleotide triphosphate hydrolases"/>
    <property type="match status" value="2"/>
</dbReference>
<dbReference type="HAMAP" id="MF_00848">
    <property type="entry name" value="Uup"/>
    <property type="match status" value="1"/>
</dbReference>
<dbReference type="PANTHER" id="PTHR42855">
    <property type="entry name" value="ABC TRANSPORTER ATP-BINDING SUBUNIT"/>
    <property type="match status" value="1"/>
</dbReference>
<evidence type="ECO:0000256" key="6">
    <source>
        <dbReference type="ARBA" id="ARBA00022840"/>
    </source>
</evidence>
<dbReference type="EC" id="3.6.1.-" evidence="9"/>
<feature type="domain" description="ABC transporter" evidence="10">
    <location>
        <begin position="65"/>
        <end position="311"/>
    </location>
</feature>
<dbReference type="PANTHER" id="PTHR42855:SF1">
    <property type="entry name" value="ABC TRANSPORTER DOMAIN-CONTAINING PROTEIN"/>
    <property type="match status" value="1"/>
</dbReference>